<keyword evidence="1" id="KW-1133">Transmembrane helix</keyword>
<name>A0A177NIP6_9GAMM</name>
<keyword evidence="3" id="KW-1185">Reference proteome</keyword>
<keyword evidence="1" id="KW-0812">Transmembrane</keyword>
<protein>
    <submittedName>
        <fullName evidence="2">Uncharacterized protein</fullName>
    </submittedName>
</protein>
<evidence type="ECO:0000256" key="1">
    <source>
        <dbReference type="SAM" id="Phobius"/>
    </source>
</evidence>
<dbReference type="STRING" id="702114.A1355_07210"/>
<gene>
    <name evidence="2" type="ORF">A1355_07210</name>
</gene>
<feature type="transmembrane region" description="Helical" evidence="1">
    <location>
        <begin position="40"/>
        <end position="59"/>
    </location>
</feature>
<keyword evidence="1" id="KW-0472">Membrane</keyword>
<evidence type="ECO:0000313" key="3">
    <source>
        <dbReference type="Proteomes" id="UP000077628"/>
    </source>
</evidence>
<evidence type="ECO:0000313" key="2">
    <source>
        <dbReference type="EMBL" id="OAI17745.1"/>
    </source>
</evidence>
<reference evidence="3" key="1">
    <citation type="submission" date="2016-03" db="EMBL/GenBank/DDBJ databases">
        <authorList>
            <person name="Heylen K."/>
            <person name="De Vos P."/>
            <person name="Vekeman B."/>
        </authorList>
    </citation>
    <scope>NUCLEOTIDE SEQUENCE [LARGE SCALE GENOMIC DNA]</scope>
    <source>
        <strain evidence="3">R-45383</strain>
    </source>
</reference>
<dbReference type="EMBL" id="LUUK01000176">
    <property type="protein sequence ID" value="OAI17745.1"/>
    <property type="molecule type" value="Genomic_DNA"/>
</dbReference>
<comment type="caution">
    <text evidence="2">The sequence shown here is derived from an EMBL/GenBank/DDBJ whole genome shotgun (WGS) entry which is preliminary data.</text>
</comment>
<sequence length="65" mass="8167">MRRGCWQIENLELFREISHVSLLILKPDFSKTKYMVITDWQTLHIVFLCFLLYFWKIFYHKINWI</sequence>
<dbReference type="Proteomes" id="UP000077628">
    <property type="component" value="Unassembled WGS sequence"/>
</dbReference>
<proteinExistence type="predicted"/>
<accession>A0A177NIP6</accession>
<organism evidence="2 3">
    <name type="scientific">Methylomonas koyamae</name>
    <dbReference type="NCBI Taxonomy" id="702114"/>
    <lineage>
        <taxon>Bacteria</taxon>
        <taxon>Pseudomonadati</taxon>
        <taxon>Pseudomonadota</taxon>
        <taxon>Gammaproteobacteria</taxon>
        <taxon>Methylococcales</taxon>
        <taxon>Methylococcaceae</taxon>
        <taxon>Methylomonas</taxon>
    </lineage>
</organism>
<dbReference type="AlphaFoldDB" id="A0A177NIP6"/>